<dbReference type="PROSITE" id="PS51318">
    <property type="entry name" value="TAT"/>
    <property type="match status" value="1"/>
</dbReference>
<dbReference type="InterPro" id="IPR037473">
    <property type="entry name" value="Lcp-like"/>
</dbReference>
<dbReference type="RefSeq" id="WP_324770906.1">
    <property type="nucleotide sequence ID" value="NZ_BAAATS010000028.1"/>
</dbReference>
<name>A0ABU6CFQ1_9ACTN</name>
<dbReference type="InterPro" id="IPR006311">
    <property type="entry name" value="TAT_signal"/>
</dbReference>
<dbReference type="PANTHER" id="PTHR37539:SF1">
    <property type="entry name" value="ER-BOUND OXYGENASE MPAB_MPAB'_RUBBER OXYGENASE CATALYTIC DOMAIN-CONTAINING PROTEIN"/>
    <property type="match status" value="1"/>
</dbReference>
<accession>A0ABU6CFQ1</accession>
<dbReference type="EMBL" id="JAOZYB010000223">
    <property type="protein sequence ID" value="MEB3963210.1"/>
    <property type="molecule type" value="Genomic_DNA"/>
</dbReference>
<comment type="caution">
    <text evidence="2">The sequence shown here is derived from an EMBL/GenBank/DDBJ whole genome shotgun (WGS) entry which is preliminary data.</text>
</comment>
<sequence>MDGLGRRKILMAGGALGGFGALGAVAPARARSLWTWPPGASVAGTGAGVDPEWVWDDEADRLVAAVIDRGDVPRVNEQLRSWTRNDQAPPAGLPDDVREFMAQASRLPAWADRTKLEAAAEFSEGRSLYLNVLNGIGGGMLSTAIPREARSVYYSKGGADMEDRVAKTSLLGFAVGDLKAYRADGDCVVQAVKTRMVHAAVRHLLPKSPAWAQVSGGQKIPISQADILVTWHSLATYAMRKLLEWKVPVTSAEKAAYLHVWQVTAHMLGVRDEYIPVSWDAANAQSEQVLDPILTSTREGVELTDILLGQLAEQTSPGSVDRPLVNAFARYLVGDRVADMDRIPEEPFWEKTIELVWPKLVAFREGLISLPLVPPLAWTVDEAVRQYILFYLTKGRGTRIEIPDTNRPGSN</sequence>
<organism evidence="2 3">
    <name type="scientific">Streptomyces kunmingensis</name>
    <dbReference type="NCBI Taxonomy" id="68225"/>
    <lineage>
        <taxon>Bacteria</taxon>
        <taxon>Bacillati</taxon>
        <taxon>Actinomycetota</taxon>
        <taxon>Actinomycetes</taxon>
        <taxon>Kitasatosporales</taxon>
        <taxon>Streptomycetaceae</taxon>
        <taxon>Streptomyces</taxon>
    </lineage>
</organism>
<feature type="domain" description="ER-bound oxygenase mpaB/mpaB'/Rubber oxygenase catalytic" evidence="1">
    <location>
        <begin position="136"/>
        <end position="354"/>
    </location>
</feature>
<evidence type="ECO:0000313" key="3">
    <source>
        <dbReference type="Proteomes" id="UP001352223"/>
    </source>
</evidence>
<keyword evidence="3" id="KW-1185">Reference proteome</keyword>
<protein>
    <submittedName>
        <fullName evidence="2">DUF2236 domain-containing protein</fullName>
    </submittedName>
</protein>
<dbReference type="Pfam" id="PF09995">
    <property type="entry name" value="MPAB_Lcp_cat"/>
    <property type="match status" value="1"/>
</dbReference>
<dbReference type="Proteomes" id="UP001352223">
    <property type="component" value="Unassembled WGS sequence"/>
</dbReference>
<gene>
    <name evidence="2" type="ORF">OKJ48_23625</name>
</gene>
<proteinExistence type="predicted"/>
<evidence type="ECO:0000313" key="2">
    <source>
        <dbReference type="EMBL" id="MEB3963210.1"/>
    </source>
</evidence>
<dbReference type="InterPro" id="IPR018713">
    <property type="entry name" value="MPAB/Lcp_cat_dom"/>
</dbReference>
<evidence type="ECO:0000259" key="1">
    <source>
        <dbReference type="Pfam" id="PF09995"/>
    </source>
</evidence>
<reference evidence="2 3" key="1">
    <citation type="submission" date="2022-10" db="EMBL/GenBank/DDBJ databases">
        <authorList>
            <person name="Xie J."/>
            <person name="Shen N."/>
        </authorList>
    </citation>
    <scope>NUCLEOTIDE SEQUENCE [LARGE SCALE GENOMIC DNA]</scope>
    <source>
        <strain evidence="2 3">DSM 41681</strain>
    </source>
</reference>
<dbReference type="PANTHER" id="PTHR37539">
    <property type="entry name" value="SECRETED PROTEIN-RELATED"/>
    <property type="match status" value="1"/>
</dbReference>